<feature type="region of interest" description="Disordered" evidence="4">
    <location>
        <begin position="1437"/>
        <end position="1717"/>
    </location>
</feature>
<evidence type="ECO:0000313" key="5">
    <source>
        <dbReference type="EnsemblMetazoa" id="PPA23715.1"/>
    </source>
</evidence>
<dbReference type="InterPro" id="IPR003126">
    <property type="entry name" value="Znf_UBR"/>
</dbReference>
<feature type="compositionally biased region" description="Low complexity" evidence="4">
    <location>
        <begin position="2144"/>
        <end position="2155"/>
    </location>
</feature>
<feature type="region of interest" description="Disordered" evidence="4">
    <location>
        <begin position="84"/>
        <end position="119"/>
    </location>
</feature>
<feature type="compositionally biased region" description="Basic and acidic residues" evidence="4">
    <location>
        <begin position="2305"/>
        <end position="2317"/>
    </location>
</feature>
<evidence type="ECO:0000256" key="3">
    <source>
        <dbReference type="ARBA" id="ARBA00022833"/>
    </source>
</evidence>
<sequence length="2317" mass="256823">MDEHRQLLFVNQFLPSSEQKLIDRMRDAATRRITRPPEVTTVLRDIPMDSIADVVVGPRYIVVLFTDGQISRYPYVATVRRLAPSASPATTTTTAPSTTSAPAAAPASGGVGGVGSGAPSAGSAAAAAGSFLQRTAKFRRYESNGRVVLAGGGSSRGGRLDHRSVIIDRSRPMIPASSVPEDLIAQAQDRINDGSEGAEMCIPEELLTLLDSSHGGVLESDLYPPDSFEYLMSSRERRSKLYEKEKEKQKSTKPVIEVNSDTETLRRYEIPLGSISEPWEGLDNKEAAVGQTPRFTHIACTQSEVLAISTDYKLYGWKWSEAAGDVNPHPMFEKMKLADGEVLTHLSACTLRVAVMTSAGRISSWLDTVSCGERLSEALFVPPQKLQHDHQLEQLVVSNHLAVARFPNNVFYWCGLYPVNDRRRIFEKARTRQRKHVTFDTTQIVEGSEVRTKSGPIYSIGCIAANLSGPTPMVGILMENAWSLSEVCRFRLLDPSAYDSDRYDPSTAVDTTETEAESREAAVAQHALVSGNRKRSATDEVFGGEPKMREEPWPISDVIFIHEEVQNDTAIVKIVDGGHCAVEYQETIVSPTDGFATNASKQLASKGDKEKPKQKMRLIRKDELTVVSHKMRYARSPNSMRIEPYRFVLSGSTASKRVISAVADSLGIRALVERRGIASIVRISVCGKTLTSHPLPLHAPSLHSNDGIGGKPTLMNYGDDSILLLRDANGGIIPLVRDAAAGFKEPVYMQLSASSYTALTVKSVKDKERPSWAPKANREAVIISMQGTHPRTLERRLPSLLYAVMGCDEKAVKGMLDILQKEEDLDLSKREIVDARADGNRNILHAAVMNAFASKNSLEADVENPVNVLTNPETRKPADKVRATLDKKWNEMLRTNRSSSGSSISTGAVIVSDSSQTATDPTQGLDILVVPQSQMGEIEIKMEIDDSDAPPLLINPSPIENPKKRQENAIAIVQMIVTHPICMPFLTDLLSGRDISGQTPFMAAVNHRAYSAAREIFKAVQSLFVDPEQGKCNSSMDDNLLPFLFPMGARPDDSPLFILCYNDPCSFTWTGDEHINQDIFECRTCGLTGSLCCCTECAFTCHRNHDCKLKRTSPTAYCDCWEKSCCNALVNGNQHAREELLKSLVVNSNLYTMLNGRGEHILLYLARKLARQQSEQWNYTRRPRRVQVPTSGRDNHVPEHDLDPPKFAKAALVYCLKNWSVIRSLAMIGVRQMDHSMPMAEEIFHLNNQHGSSHLDKFMLIILSKSSDETTEMLKALFNLLTEQHNKARKTRQNLEEVNFIISRFVRSVGRLFILAVIISSAAASTAVSGLSPSKESSSILDRPSIRGITFSGIFGHLRKETSKDSKLKNMGMFIVRCKAFFEHFSVFALHEMAQLADASLAPVRTGILRPCVSLAALLGSSADSIENLEKYINSEPDVTQQLMGVRNDGDGEQREERKEAKKRRKRSSRRDTDREEATSERVEGTAAAAAAAGDGAAAAPGGDRTAFRAPPPAVAGSSDSESDSDSDGEGFSSRRHASQSSALAGNEERNDRTNDEAMTDERRERERNNRFGAFLDQFRSSDDEDEEDEEVDSDSDGEQQGEDDEDEDEEILEGEEGGNDDDGDNDELATSEGDPPLPTEPHNATHRAPPYDTIASREYAMRRIRREEEDERRRRREEDDEDDESSTNNWIPPTFDMPEDYNRRNENDMGEKLSEKRLDPIREEMRRYDVFERLIVEDHRKEKDLDLHLPLLIVVYRKERKNDLANANVVHSAREGRNDQRDEDGDVDMADAGQVEVEVSETRDGTEYNEMDERDGSARTRPEGTAPSRVHSHTVEELEALQAEAAAMAAAATVRAASEREERERREDDDEWTEERRRHEEFIANRGRPAVRMTARRGGPVPPAPAPSGTTAQRGRRNPTTRGGTANSREGRTERSDETVTATSTTPADRGGHTAGGWSYRRPPWITRSLGEAEARRTARDASRVEGEGERGSSSEEKKTEITAVKEDEMPTTLKAAIQLSAAFSFAVRMIGELLPVVAAGSTHAADGLTISPNVRIVFDSHRNIEELNEMEESVRRRAIDHVVTRLEDSWRWLAVVLDHTEAQIKYINAVTSTEESRKKESKEKKKSQRRKSPHGDRGADPSSSTASTTILTSPQSVSKVKRETISCLLGILRAHSGEGGDDIPLVDLDTLRSPALVVDAYLGFVDARAEAEKLFELGKTKVSVINELLGPIEVEKEQEGILGMRRFYQRSNSVSFPGVSFTDAHDTLQLPCGQALPIVERPQLLTSTVEKEVIFGPPASTQERTKEEHDKVRDS</sequence>
<accession>A0A8R1UIT3</accession>
<dbReference type="EnsemblMetazoa" id="PPA23715.1">
    <property type="protein sequence ID" value="PPA23715.1"/>
    <property type="gene ID" value="WBGene00113269"/>
</dbReference>
<evidence type="ECO:0000256" key="4">
    <source>
        <dbReference type="SAM" id="MobiDB-lite"/>
    </source>
</evidence>
<keyword evidence="2" id="KW-0863">Zinc-finger</keyword>
<dbReference type="PROSITE" id="PS51157">
    <property type="entry name" value="ZF_UBR"/>
    <property type="match status" value="1"/>
</dbReference>
<proteinExistence type="predicted"/>
<keyword evidence="1" id="KW-0479">Metal-binding</keyword>
<feature type="compositionally biased region" description="Low complexity" evidence="4">
    <location>
        <begin position="1485"/>
        <end position="1505"/>
    </location>
</feature>
<feature type="compositionally biased region" description="Basic and acidic residues" evidence="4">
    <location>
        <begin position="1701"/>
        <end position="1717"/>
    </location>
</feature>
<dbReference type="InterPro" id="IPR047503">
    <property type="entry name" value="UBR-box_UBR5"/>
</dbReference>
<organism evidence="5 6">
    <name type="scientific">Pristionchus pacificus</name>
    <name type="common">Parasitic nematode worm</name>
    <dbReference type="NCBI Taxonomy" id="54126"/>
    <lineage>
        <taxon>Eukaryota</taxon>
        <taxon>Metazoa</taxon>
        <taxon>Ecdysozoa</taxon>
        <taxon>Nematoda</taxon>
        <taxon>Chromadorea</taxon>
        <taxon>Rhabditida</taxon>
        <taxon>Rhabditina</taxon>
        <taxon>Diplogasteromorpha</taxon>
        <taxon>Diplogasteroidea</taxon>
        <taxon>Neodiplogasteridae</taxon>
        <taxon>Pristionchus</taxon>
    </lineage>
</organism>
<dbReference type="InterPro" id="IPR009091">
    <property type="entry name" value="RCC1/BLIP-II"/>
</dbReference>
<feature type="region of interest" description="Disordered" evidence="4">
    <location>
        <begin position="528"/>
        <end position="548"/>
    </location>
</feature>
<feature type="region of interest" description="Disordered" evidence="4">
    <location>
        <begin position="1772"/>
        <end position="1833"/>
    </location>
</feature>
<feature type="compositionally biased region" description="Basic and acidic residues" evidence="4">
    <location>
        <begin position="1470"/>
        <end position="1484"/>
    </location>
</feature>
<dbReference type="Proteomes" id="UP000005239">
    <property type="component" value="Unassembled WGS sequence"/>
</dbReference>
<keyword evidence="3" id="KW-0862">Zinc</keyword>
<reference evidence="6" key="1">
    <citation type="journal article" date="2008" name="Nat. Genet.">
        <title>The Pristionchus pacificus genome provides a unique perspective on nematode lifestyle and parasitism.</title>
        <authorList>
            <person name="Dieterich C."/>
            <person name="Clifton S.W."/>
            <person name="Schuster L.N."/>
            <person name="Chinwalla A."/>
            <person name="Delehaunty K."/>
            <person name="Dinkelacker I."/>
            <person name="Fulton L."/>
            <person name="Fulton R."/>
            <person name="Godfrey J."/>
            <person name="Minx P."/>
            <person name="Mitreva M."/>
            <person name="Roeseler W."/>
            <person name="Tian H."/>
            <person name="Witte H."/>
            <person name="Yang S.P."/>
            <person name="Wilson R.K."/>
            <person name="Sommer R.J."/>
        </authorList>
    </citation>
    <scope>NUCLEOTIDE SEQUENCE [LARGE SCALE GENOMIC DNA]</scope>
    <source>
        <strain evidence="6">PS312</strain>
    </source>
</reference>
<gene>
    <name evidence="5" type="primary">WBGene00113269</name>
</gene>
<feature type="region of interest" description="Disordered" evidence="4">
    <location>
        <begin position="2113"/>
        <end position="2157"/>
    </location>
</feature>
<reference evidence="5" key="2">
    <citation type="submission" date="2022-06" db="UniProtKB">
        <authorList>
            <consortium name="EnsemblMetazoa"/>
        </authorList>
    </citation>
    <scope>IDENTIFICATION</scope>
    <source>
        <strain evidence="5">PS312</strain>
    </source>
</reference>
<feature type="compositionally biased region" description="Low complexity" evidence="4">
    <location>
        <begin position="84"/>
        <end position="108"/>
    </location>
</feature>
<dbReference type="SUPFAM" id="SSF50985">
    <property type="entry name" value="RCC1/BLIP-II"/>
    <property type="match status" value="1"/>
</dbReference>
<feature type="region of interest" description="Disordered" evidence="4">
    <location>
        <begin position="1852"/>
        <end position="2001"/>
    </location>
</feature>
<dbReference type="OrthoDB" id="5806595at2759"/>
<dbReference type="PANTHER" id="PTHR46276">
    <property type="entry name" value="E3 UBIQUITIN-PROTEIN LIGASE UBR5"/>
    <property type="match status" value="1"/>
</dbReference>
<dbReference type="GO" id="GO:0008270">
    <property type="term" value="F:zinc ion binding"/>
    <property type="evidence" value="ECO:0007669"/>
    <property type="project" value="UniProtKB-KW"/>
</dbReference>
<feature type="compositionally biased region" description="Acidic residues" evidence="4">
    <location>
        <begin position="1583"/>
        <end position="1630"/>
    </location>
</feature>
<protein>
    <submittedName>
        <fullName evidence="5">Ubr-5</fullName>
    </submittedName>
</protein>
<feature type="compositionally biased region" description="Basic and acidic residues" evidence="4">
    <location>
        <begin position="2116"/>
        <end position="2125"/>
    </location>
</feature>
<feature type="compositionally biased region" description="Basic and acidic residues" evidence="4">
    <location>
        <begin position="1547"/>
        <end position="1570"/>
    </location>
</feature>
<dbReference type="CDD" id="cd19675">
    <property type="entry name" value="UBR-box_UBR5"/>
    <property type="match status" value="1"/>
</dbReference>
<evidence type="ECO:0000313" key="6">
    <source>
        <dbReference type="Proteomes" id="UP000005239"/>
    </source>
</evidence>
<dbReference type="GO" id="GO:0034450">
    <property type="term" value="F:ubiquitin-ubiquitin ligase activity"/>
    <property type="evidence" value="ECO:0000318"/>
    <property type="project" value="GO_Central"/>
</dbReference>
<feature type="compositionally biased region" description="Basic and acidic residues" evidence="4">
    <location>
        <begin position="1875"/>
        <end position="1884"/>
    </location>
</feature>
<name>A0A2A6BFV6_PRIPA</name>
<feature type="compositionally biased region" description="Basic and acidic residues" evidence="4">
    <location>
        <begin position="1930"/>
        <end position="1939"/>
    </location>
</feature>
<feature type="compositionally biased region" description="Basic and acidic residues" evidence="4">
    <location>
        <begin position="1972"/>
        <end position="2001"/>
    </location>
</feature>
<dbReference type="GO" id="GO:0005737">
    <property type="term" value="C:cytoplasm"/>
    <property type="evidence" value="ECO:0000318"/>
    <property type="project" value="GO_Central"/>
</dbReference>
<keyword evidence="6" id="KW-1185">Reference proteome</keyword>
<dbReference type="SMART" id="SM00396">
    <property type="entry name" value="ZnF_UBR1"/>
    <property type="match status" value="1"/>
</dbReference>
<dbReference type="PANTHER" id="PTHR46276:SF1">
    <property type="entry name" value="E3 UBIQUITIN-PROTEIN LIGASE UBR5"/>
    <property type="match status" value="1"/>
</dbReference>
<feature type="compositionally biased region" description="Basic and acidic residues" evidence="4">
    <location>
        <begin position="1858"/>
        <end position="1867"/>
    </location>
</feature>
<feature type="compositionally biased region" description="Basic and acidic residues" evidence="4">
    <location>
        <begin position="1448"/>
        <end position="1460"/>
    </location>
</feature>
<evidence type="ECO:0000256" key="2">
    <source>
        <dbReference type="ARBA" id="ARBA00022771"/>
    </source>
</evidence>
<dbReference type="GO" id="GO:0090263">
    <property type="term" value="P:positive regulation of canonical Wnt signaling pathway"/>
    <property type="evidence" value="ECO:0000318"/>
    <property type="project" value="GO_Central"/>
</dbReference>
<feature type="region of interest" description="Disordered" evidence="4">
    <location>
        <begin position="2298"/>
        <end position="2317"/>
    </location>
</feature>
<evidence type="ECO:0000256" key="1">
    <source>
        <dbReference type="ARBA" id="ARBA00022723"/>
    </source>
</evidence>
<dbReference type="GO" id="GO:0000209">
    <property type="term" value="P:protein polyubiquitination"/>
    <property type="evidence" value="ECO:0000318"/>
    <property type="project" value="GO_Central"/>
</dbReference>
<dbReference type="GO" id="GO:0005634">
    <property type="term" value="C:nucleus"/>
    <property type="evidence" value="ECO:0000318"/>
    <property type="project" value="GO_Central"/>
</dbReference>
<accession>A0A2A6BFV6</accession>